<proteinExistence type="predicted"/>
<gene>
    <name evidence="1" type="ORF">GIL414_LOCUS26681</name>
</gene>
<accession>A0A8S2U245</accession>
<dbReference type="Proteomes" id="UP000681720">
    <property type="component" value="Unassembled WGS sequence"/>
</dbReference>
<protein>
    <submittedName>
        <fullName evidence="1">Uncharacterized protein</fullName>
    </submittedName>
</protein>
<sequence>LVRLEVESALASVEFDTLKSQLQLCVQLKKYFDSTPIDDLKKLADRLGSKSAVHQQQRNQYETQLSNVYLSRHEHLLETIYLNILEKQFTNDNRLALKQQIILDSLNQHLHFSKLVDGLLEHRLSLIDQITDQMNKIINYIKMIIENSKSSVSTTDGKQTKQNLKVDLNIKNLIERVKQIENDFSKNNLTVNSFLDYINRQNEDFRPKGNNLSMELDNLIQSRTNEWKTLITTNKH</sequence>
<organism evidence="1 2">
    <name type="scientific">Rotaria magnacalcarata</name>
    <dbReference type="NCBI Taxonomy" id="392030"/>
    <lineage>
        <taxon>Eukaryota</taxon>
        <taxon>Metazoa</taxon>
        <taxon>Spiralia</taxon>
        <taxon>Gnathifera</taxon>
        <taxon>Rotifera</taxon>
        <taxon>Eurotatoria</taxon>
        <taxon>Bdelloidea</taxon>
        <taxon>Philodinida</taxon>
        <taxon>Philodinidae</taxon>
        <taxon>Rotaria</taxon>
    </lineage>
</organism>
<evidence type="ECO:0000313" key="2">
    <source>
        <dbReference type="Proteomes" id="UP000681720"/>
    </source>
</evidence>
<reference evidence="1" key="1">
    <citation type="submission" date="2021-02" db="EMBL/GenBank/DDBJ databases">
        <authorList>
            <person name="Nowell W R."/>
        </authorList>
    </citation>
    <scope>NUCLEOTIDE SEQUENCE</scope>
</reference>
<name>A0A8S2U245_9BILA</name>
<dbReference type="AlphaFoldDB" id="A0A8S2U245"/>
<dbReference type="EMBL" id="CAJOBJ010039887">
    <property type="protein sequence ID" value="CAF4320439.1"/>
    <property type="molecule type" value="Genomic_DNA"/>
</dbReference>
<evidence type="ECO:0000313" key="1">
    <source>
        <dbReference type="EMBL" id="CAF4320439.1"/>
    </source>
</evidence>
<feature type="non-terminal residue" evidence="1">
    <location>
        <position position="1"/>
    </location>
</feature>
<comment type="caution">
    <text evidence="1">The sequence shown here is derived from an EMBL/GenBank/DDBJ whole genome shotgun (WGS) entry which is preliminary data.</text>
</comment>